<sequence>MSETELIGIQAIDSEISVAGELSAEQLQQASHQGFKSVINLRMQKEKRFLINESLRGLHYPTLPNI</sequence>
<accession>A0A951PFZ2</accession>
<organism evidence="1 2">
    <name type="scientific">Pegethrix bostrychoides GSE-TBD4-15B</name>
    <dbReference type="NCBI Taxonomy" id="2839662"/>
    <lineage>
        <taxon>Bacteria</taxon>
        <taxon>Bacillati</taxon>
        <taxon>Cyanobacteriota</taxon>
        <taxon>Cyanophyceae</taxon>
        <taxon>Oculatellales</taxon>
        <taxon>Oculatellaceae</taxon>
        <taxon>Pegethrix</taxon>
    </lineage>
</organism>
<protein>
    <submittedName>
        <fullName evidence="1">Uncharacterized protein</fullName>
    </submittedName>
</protein>
<dbReference type="InterPro" id="IPR029021">
    <property type="entry name" value="Prot-tyrosine_phosphatase-like"/>
</dbReference>
<evidence type="ECO:0000313" key="1">
    <source>
        <dbReference type="EMBL" id="MBW4468335.1"/>
    </source>
</evidence>
<dbReference type="AlphaFoldDB" id="A0A951PFZ2"/>
<dbReference type="EMBL" id="JAHHHV010000087">
    <property type="protein sequence ID" value="MBW4468335.1"/>
    <property type="molecule type" value="Genomic_DNA"/>
</dbReference>
<proteinExistence type="predicted"/>
<dbReference type="Proteomes" id="UP000707356">
    <property type="component" value="Unassembled WGS sequence"/>
</dbReference>
<reference evidence="1" key="1">
    <citation type="submission" date="2021-05" db="EMBL/GenBank/DDBJ databases">
        <authorList>
            <person name="Pietrasiak N."/>
            <person name="Ward R."/>
            <person name="Stajich J.E."/>
            <person name="Kurbessoian T."/>
        </authorList>
    </citation>
    <scope>NUCLEOTIDE SEQUENCE</scope>
    <source>
        <strain evidence="1">GSE-TBD4-15B</strain>
    </source>
</reference>
<reference evidence="1" key="2">
    <citation type="journal article" date="2022" name="Microbiol. Resour. Announc.">
        <title>Metagenome Sequencing to Explore Phylogenomics of Terrestrial Cyanobacteria.</title>
        <authorList>
            <person name="Ward R.D."/>
            <person name="Stajich J.E."/>
            <person name="Johansen J.R."/>
            <person name="Huntemann M."/>
            <person name="Clum A."/>
            <person name="Foster B."/>
            <person name="Foster B."/>
            <person name="Roux S."/>
            <person name="Palaniappan K."/>
            <person name="Varghese N."/>
            <person name="Mukherjee S."/>
            <person name="Reddy T.B.K."/>
            <person name="Daum C."/>
            <person name="Copeland A."/>
            <person name="Chen I.A."/>
            <person name="Ivanova N.N."/>
            <person name="Kyrpides N.C."/>
            <person name="Shapiro N."/>
            <person name="Eloe-Fadrosh E.A."/>
            <person name="Pietrasiak N."/>
        </authorList>
    </citation>
    <scope>NUCLEOTIDE SEQUENCE</scope>
    <source>
        <strain evidence="1">GSE-TBD4-15B</strain>
    </source>
</reference>
<comment type="caution">
    <text evidence="1">The sequence shown here is derived from an EMBL/GenBank/DDBJ whole genome shotgun (WGS) entry which is preliminary data.</text>
</comment>
<dbReference type="Gene3D" id="3.90.190.10">
    <property type="entry name" value="Protein tyrosine phosphatase superfamily"/>
    <property type="match status" value="1"/>
</dbReference>
<evidence type="ECO:0000313" key="2">
    <source>
        <dbReference type="Proteomes" id="UP000707356"/>
    </source>
</evidence>
<gene>
    <name evidence="1" type="ORF">KME07_23150</name>
</gene>
<name>A0A951PFZ2_9CYAN</name>